<comment type="cofactor">
    <cofactor evidence="1">
        <name>heme c</name>
        <dbReference type="ChEBI" id="CHEBI:61717"/>
    </cofactor>
</comment>
<evidence type="ECO:0000256" key="5">
    <source>
        <dbReference type="ARBA" id="ARBA00022448"/>
    </source>
</evidence>
<evidence type="ECO:0000256" key="9">
    <source>
        <dbReference type="ARBA" id="ARBA00022837"/>
    </source>
</evidence>
<evidence type="ECO:0000256" key="13">
    <source>
        <dbReference type="ARBA" id="ARBA00049131"/>
    </source>
</evidence>
<evidence type="ECO:0000256" key="10">
    <source>
        <dbReference type="ARBA" id="ARBA00022982"/>
    </source>
</evidence>
<comment type="catalytic activity">
    <reaction evidence="13">
        <text>6 Fe(III)-[cytochrome c] + NH4(+) + 2 H2O = 6 Fe(II)-[cytochrome c] + nitrite + 8 H(+)</text>
        <dbReference type="Rhea" id="RHEA:13089"/>
        <dbReference type="Rhea" id="RHEA-COMP:10350"/>
        <dbReference type="Rhea" id="RHEA-COMP:14399"/>
        <dbReference type="ChEBI" id="CHEBI:15377"/>
        <dbReference type="ChEBI" id="CHEBI:15378"/>
        <dbReference type="ChEBI" id="CHEBI:16301"/>
        <dbReference type="ChEBI" id="CHEBI:28938"/>
        <dbReference type="ChEBI" id="CHEBI:29033"/>
        <dbReference type="ChEBI" id="CHEBI:29034"/>
        <dbReference type="EC" id="1.7.2.2"/>
    </reaction>
</comment>
<keyword evidence="5" id="KW-0813">Transport</keyword>
<dbReference type="EC" id="1.7.2.2" evidence="4"/>
<evidence type="ECO:0000256" key="1">
    <source>
        <dbReference type="ARBA" id="ARBA00001926"/>
    </source>
</evidence>
<dbReference type="GO" id="GO:0019645">
    <property type="term" value="P:anaerobic electron transport chain"/>
    <property type="evidence" value="ECO:0007669"/>
    <property type="project" value="TreeGrafter"/>
</dbReference>
<sequence length="430" mass="47854">MPGELNPGHHQLAESCDACHREGFGGGEVLDEACLDCHGEERVKPVDSHPRTKFSDPRNADRLEKINALECVTCHVEHRPEITQKDGLTQPRDMCFHCHAGIGDDRPSHREMSFETCKDSGCHNFHNNRALYTDFLVKHMDAPPTAARPRVPGREFAEVVEEIMEYPRDHYPVEPLGAAAKDAPLDVLFSVRLWRQWLETAHAQAGVNCSACHQQRDEQGELGPWNEHPGPEGCVACHGLEVQRFQQGKHGMRLAAGLSPMTPAQARLPMQETAAHEELDCVSCHGAHDFDVTRAAVEGCLRCHADEHSLAYEDSPHHRLWKAEVAGEGEANSGVSCATCHMPRIDFDVSEWMSRTMVDHNQSANLSPNSKMIRSACIHCHGLGFTLDALADETLIQRNFSGQPTVQVRSIDLARADQERYQRELEAAGQ</sequence>
<organism evidence="15 16">
    <name type="scientific">Halochromatium glycolicum</name>
    <dbReference type="NCBI Taxonomy" id="85075"/>
    <lineage>
        <taxon>Bacteria</taxon>
        <taxon>Pseudomonadati</taxon>
        <taxon>Pseudomonadota</taxon>
        <taxon>Gammaproteobacteria</taxon>
        <taxon>Chromatiales</taxon>
        <taxon>Chromatiaceae</taxon>
        <taxon>Halochromatium</taxon>
    </lineage>
</organism>
<evidence type="ECO:0000259" key="14">
    <source>
        <dbReference type="Pfam" id="PF14537"/>
    </source>
</evidence>
<dbReference type="Gene3D" id="1.10.1130.10">
    <property type="entry name" value="Flavocytochrome C3, Chain A"/>
    <property type="match status" value="2"/>
</dbReference>
<evidence type="ECO:0000256" key="7">
    <source>
        <dbReference type="ARBA" id="ARBA00022723"/>
    </source>
</evidence>
<feature type="domain" description="Tetrahaem cytochrome" evidence="14">
    <location>
        <begin position="9"/>
        <end position="99"/>
    </location>
</feature>
<dbReference type="EMBL" id="NRSJ01000034">
    <property type="protein sequence ID" value="MBK1706110.1"/>
    <property type="molecule type" value="Genomic_DNA"/>
</dbReference>
<comment type="subcellular location">
    <subcellularLocation>
        <location evidence="2">Cell envelope</location>
    </subcellularLocation>
</comment>
<accession>A0AAJ0U6B4</accession>
<dbReference type="InterPro" id="IPR012286">
    <property type="entry name" value="Tetrahaem_cytochrome"/>
</dbReference>
<comment type="caution">
    <text evidence="15">The sequence shown here is derived from an EMBL/GenBank/DDBJ whole genome shotgun (WGS) entry which is preliminary data.</text>
</comment>
<evidence type="ECO:0000313" key="15">
    <source>
        <dbReference type="EMBL" id="MBK1706110.1"/>
    </source>
</evidence>
<keyword evidence="6" id="KW-0349">Heme</keyword>
<dbReference type="AlphaFoldDB" id="A0AAJ0U6B4"/>
<dbReference type="Pfam" id="PF14537">
    <property type="entry name" value="Cytochrom_c3_2"/>
    <property type="match status" value="2"/>
</dbReference>
<dbReference type="Proteomes" id="UP001296776">
    <property type="component" value="Unassembled WGS sequence"/>
</dbReference>
<evidence type="ECO:0000256" key="3">
    <source>
        <dbReference type="ARBA" id="ARBA00009288"/>
    </source>
</evidence>
<dbReference type="GO" id="GO:0020037">
    <property type="term" value="F:heme binding"/>
    <property type="evidence" value="ECO:0007669"/>
    <property type="project" value="TreeGrafter"/>
</dbReference>
<keyword evidence="7" id="KW-0479">Metal-binding</keyword>
<reference evidence="15" key="2">
    <citation type="journal article" date="2020" name="Microorganisms">
        <title>Osmotic Adaptation and Compatible Solute Biosynthesis of Phototrophic Bacteria as Revealed from Genome Analyses.</title>
        <authorList>
            <person name="Imhoff J.F."/>
            <person name="Rahn T."/>
            <person name="Kunzel S."/>
            <person name="Keller A."/>
            <person name="Neulinger S.C."/>
        </authorList>
    </citation>
    <scope>NUCLEOTIDE SEQUENCE</scope>
    <source>
        <strain evidence="15">DSM 11080</strain>
    </source>
</reference>
<comment type="similarity">
    <text evidence="3">Belongs to the cytochrome c-552 family.</text>
</comment>
<gene>
    <name evidence="15" type="ORF">CKO40_16530</name>
</gene>
<evidence type="ECO:0000313" key="16">
    <source>
        <dbReference type="Proteomes" id="UP001296776"/>
    </source>
</evidence>
<proteinExistence type="inferred from homology"/>
<reference evidence="15" key="1">
    <citation type="submission" date="2017-08" db="EMBL/GenBank/DDBJ databases">
        <authorList>
            <person name="Imhoff J.F."/>
            <person name="Rahn T."/>
            <person name="Kuenzel S."/>
            <person name="Neulinger S.C."/>
        </authorList>
    </citation>
    <scope>NUCLEOTIDE SEQUENCE</scope>
    <source>
        <strain evidence="15">DSM 11080</strain>
    </source>
</reference>
<dbReference type="InterPro" id="IPR036280">
    <property type="entry name" value="Multihaem_cyt_sf"/>
</dbReference>
<evidence type="ECO:0000256" key="2">
    <source>
        <dbReference type="ARBA" id="ARBA00004196"/>
    </source>
</evidence>
<protein>
    <recommendedName>
        <fullName evidence="4">nitrite reductase (cytochrome; ammonia-forming)</fullName>
        <ecNumber evidence="4">1.7.2.2</ecNumber>
    </recommendedName>
</protein>
<dbReference type="PANTHER" id="PTHR30633:SF0">
    <property type="entry name" value="CYTOCHROME C-552"/>
    <property type="match status" value="1"/>
</dbReference>
<dbReference type="GO" id="GO:0030288">
    <property type="term" value="C:outer membrane-bounded periplasmic space"/>
    <property type="evidence" value="ECO:0007669"/>
    <property type="project" value="TreeGrafter"/>
</dbReference>
<evidence type="ECO:0000256" key="4">
    <source>
        <dbReference type="ARBA" id="ARBA00011887"/>
    </source>
</evidence>
<dbReference type="GO" id="GO:0042279">
    <property type="term" value="F:nitrite reductase (cytochrome, ammonia-forming) activity"/>
    <property type="evidence" value="ECO:0007669"/>
    <property type="project" value="UniProtKB-EC"/>
</dbReference>
<dbReference type="GO" id="GO:0046872">
    <property type="term" value="F:metal ion binding"/>
    <property type="evidence" value="ECO:0007669"/>
    <property type="project" value="UniProtKB-KW"/>
</dbReference>
<keyword evidence="10" id="KW-0249">Electron transport</keyword>
<keyword evidence="16" id="KW-1185">Reference proteome</keyword>
<dbReference type="Gene3D" id="3.90.10.10">
    <property type="entry name" value="Cytochrome C3"/>
    <property type="match status" value="1"/>
</dbReference>
<evidence type="ECO:0000256" key="11">
    <source>
        <dbReference type="ARBA" id="ARBA00023002"/>
    </source>
</evidence>
<dbReference type="PANTHER" id="PTHR30633">
    <property type="entry name" value="CYTOCHROME C-552 RESPIRATORY NITRITE REDUCTASE"/>
    <property type="match status" value="1"/>
</dbReference>
<keyword evidence="9" id="KW-0106">Calcium</keyword>
<keyword evidence="12" id="KW-0408">Iron</keyword>
<dbReference type="InterPro" id="IPR003321">
    <property type="entry name" value="Cyt_c552"/>
</dbReference>
<name>A0AAJ0U6B4_9GAMM</name>
<feature type="domain" description="Tetrahaem cytochrome" evidence="14">
    <location>
        <begin position="201"/>
        <end position="304"/>
    </location>
</feature>
<dbReference type="SUPFAM" id="SSF48695">
    <property type="entry name" value="Multiheme cytochromes"/>
    <property type="match status" value="1"/>
</dbReference>
<keyword evidence="8" id="KW-0732">Signal</keyword>
<keyword evidence="11" id="KW-0560">Oxidoreductase</keyword>
<evidence type="ECO:0000256" key="6">
    <source>
        <dbReference type="ARBA" id="ARBA00022617"/>
    </source>
</evidence>
<evidence type="ECO:0000256" key="12">
    <source>
        <dbReference type="ARBA" id="ARBA00023004"/>
    </source>
</evidence>
<evidence type="ECO:0000256" key="8">
    <source>
        <dbReference type="ARBA" id="ARBA00022729"/>
    </source>
</evidence>